<feature type="chain" id="PRO_5034741298" evidence="1">
    <location>
        <begin position="18"/>
        <end position="151"/>
    </location>
</feature>
<name>A0A8D8FXH5_CULPI</name>
<evidence type="ECO:0000313" key="2">
    <source>
        <dbReference type="EMBL" id="CAG6488757.1"/>
    </source>
</evidence>
<accession>A0A8D8FXH5</accession>
<reference evidence="2" key="1">
    <citation type="submission" date="2021-05" db="EMBL/GenBank/DDBJ databases">
        <authorList>
            <person name="Alioto T."/>
            <person name="Alioto T."/>
            <person name="Gomez Garrido J."/>
        </authorList>
    </citation>
    <scope>NUCLEOTIDE SEQUENCE</scope>
</reference>
<keyword evidence="1" id="KW-0732">Signal</keyword>
<organism evidence="2">
    <name type="scientific">Culex pipiens</name>
    <name type="common">House mosquito</name>
    <dbReference type="NCBI Taxonomy" id="7175"/>
    <lineage>
        <taxon>Eukaryota</taxon>
        <taxon>Metazoa</taxon>
        <taxon>Ecdysozoa</taxon>
        <taxon>Arthropoda</taxon>
        <taxon>Hexapoda</taxon>
        <taxon>Insecta</taxon>
        <taxon>Pterygota</taxon>
        <taxon>Neoptera</taxon>
        <taxon>Endopterygota</taxon>
        <taxon>Diptera</taxon>
        <taxon>Nematocera</taxon>
        <taxon>Culicoidea</taxon>
        <taxon>Culicidae</taxon>
        <taxon>Culicinae</taxon>
        <taxon>Culicini</taxon>
        <taxon>Culex</taxon>
        <taxon>Culex</taxon>
    </lineage>
</organism>
<feature type="signal peptide" evidence="1">
    <location>
        <begin position="1"/>
        <end position="17"/>
    </location>
</feature>
<dbReference type="EMBL" id="HBUE01110669">
    <property type="protein sequence ID" value="CAG6488757.1"/>
    <property type="molecule type" value="Transcribed_RNA"/>
</dbReference>
<protein>
    <submittedName>
        <fullName evidence="2">(northern house mosquito) hypothetical protein</fullName>
    </submittedName>
</protein>
<sequence length="151" mass="15668">MLCFAFWILTSGPTAQTLDVLIDWILGRPIQTQTLEASDARGPTSTPRTLTGSVGRMFAFRCAPRGSCAPISLMTITSACGSECFIELYPHCSASGCSSVFFNASPSVSAISTPAADVSGPPLLPSDLSRTGRVADSPTADGCFLLVTGKG</sequence>
<proteinExistence type="predicted"/>
<dbReference type="AlphaFoldDB" id="A0A8D8FXH5"/>
<evidence type="ECO:0000256" key="1">
    <source>
        <dbReference type="SAM" id="SignalP"/>
    </source>
</evidence>